<evidence type="ECO:0000313" key="2">
    <source>
        <dbReference type="Proteomes" id="UP000572635"/>
    </source>
</evidence>
<dbReference type="InterPro" id="IPR024072">
    <property type="entry name" value="DHFR-like_dom_sf"/>
</dbReference>
<keyword evidence="2" id="KW-1185">Reference proteome</keyword>
<organism evidence="1 2">
    <name type="scientific">Nocardiopsis composta</name>
    <dbReference type="NCBI Taxonomy" id="157465"/>
    <lineage>
        <taxon>Bacteria</taxon>
        <taxon>Bacillati</taxon>
        <taxon>Actinomycetota</taxon>
        <taxon>Actinomycetes</taxon>
        <taxon>Streptosporangiales</taxon>
        <taxon>Nocardiopsidaceae</taxon>
        <taxon>Nocardiopsis</taxon>
    </lineage>
</organism>
<dbReference type="SUPFAM" id="SSF53597">
    <property type="entry name" value="Dihydrofolate reductase-like"/>
    <property type="match status" value="1"/>
</dbReference>
<evidence type="ECO:0000313" key="1">
    <source>
        <dbReference type="EMBL" id="MBB5434218.1"/>
    </source>
</evidence>
<accession>A0A7W8QPF6</accession>
<dbReference type="AlphaFoldDB" id="A0A7W8QPF6"/>
<dbReference type="Gene3D" id="3.40.430.10">
    <property type="entry name" value="Dihydrofolate Reductase, subunit A"/>
    <property type="match status" value="1"/>
</dbReference>
<dbReference type="EMBL" id="JACHDB010000001">
    <property type="protein sequence ID" value="MBB5434218.1"/>
    <property type="molecule type" value="Genomic_DNA"/>
</dbReference>
<sequence length="191" mass="20971">MRELTYFVAVSVDGYICAPDGSFDGFPHAEDTGAFHFAEYPELVPAHVREQHGLEPVPNRRFDTMVQGYGSYRVALDEGVTRPYAHMREYVLSTSRTSPDPAVRFISGDPLAAIRELKEEEGELGICLVGGAKAAAALLPEIDALFVKRYPVLLGAGKPLFDGAGYAPARFEPVSRHVFDSGADYTLYRRA</sequence>
<dbReference type="PANTHER" id="PTHR38011">
    <property type="entry name" value="DIHYDROFOLATE REDUCTASE FAMILY PROTEIN (AFU_ORTHOLOGUE AFUA_8G06820)"/>
    <property type="match status" value="1"/>
</dbReference>
<name>A0A7W8QPF6_9ACTN</name>
<gene>
    <name evidence="1" type="ORF">HDA36_004302</name>
</gene>
<reference evidence="1 2" key="1">
    <citation type="submission" date="2020-08" db="EMBL/GenBank/DDBJ databases">
        <title>Sequencing the genomes of 1000 actinobacteria strains.</title>
        <authorList>
            <person name="Klenk H.-P."/>
        </authorList>
    </citation>
    <scope>NUCLEOTIDE SEQUENCE [LARGE SCALE GENOMIC DNA]</scope>
    <source>
        <strain evidence="1 2">DSM 44551</strain>
    </source>
</reference>
<dbReference type="PANTHER" id="PTHR38011:SF11">
    <property type="entry name" value="2,5-DIAMINO-6-RIBOSYLAMINO-4(3H)-PYRIMIDINONE 5'-PHOSPHATE REDUCTASE"/>
    <property type="match status" value="1"/>
</dbReference>
<protein>
    <submittedName>
        <fullName evidence="1">Dihydrofolate reductase</fullName>
    </submittedName>
</protein>
<dbReference type="InterPro" id="IPR050765">
    <property type="entry name" value="Riboflavin_Biosynth_HTPR"/>
</dbReference>
<dbReference type="Proteomes" id="UP000572635">
    <property type="component" value="Unassembled WGS sequence"/>
</dbReference>
<dbReference type="RefSeq" id="WP_184394658.1">
    <property type="nucleotide sequence ID" value="NZ_BAAAJD010000021.1"/>
</dbReference>
<comment type="caution">
    <text evidence="1">The sequence shown here is derived from an EMBL/GenBank/DDBJ whole genome shotgun (WGS) entry which is preliminary data.</text>
</comment>
<proteinExistence type="predicted"/>